<dbReference type="PROSITE" id="PS50086">
    <property type="entry name" value="TBC_RABGAP"/>
    <property type="match status" value="1"/>
</dbReference>
<dbReference type="Proteomes" id="UP000253551">
    <property type="component" value="Unassembled WGS sequence"/>
</dbReference>
<protein>
    <submittedName>
        <fullName evidence="4">GTPase activating protein</fullName>
    </submittedName>
</protein>
<reference evidence="4 5" key="1">
    <citation type="journal article" date="2018" name="G3 (Bethesda)">
        <title>Phylogenetic and Phylogenomic Definition of Rhizopus Species.</title>
        <authorList>
            <person name="Gryganskyi A.P."/>
            <person name="Golan J."/>
            <person name="Dolatabadi S."/>
            <person name="Mondo S."/>
            <person name="Robb S."/>
            <person name="Idnurm A."/>
            <person name="Muszewska A."/>
            <person name="Steczkiewicz K."/>
            <person name="Masonjones S."/>
            <person name="Liao H.L."/>
            <person name="Gajdeczka M.T."/>
            <person name="Anike F."/>
            <person name="Vuek A."/>
            <person name="Anishchenko I.M."/>
            <person name="Voigt K."/>
            <person name="de Hoog G.S."/>
            <person name="Smith M.E."/>
            <person name="Heitman J."/>
            <person name="Vilgalys R."/>
            <person name="Stajich J.E."/>
        </authorList>
    </citation>
    <scope>NUCLEOTIDE SEQUENCE [LARGE SCALE GENOMIC DNA]</scope>
    <source>
        <strain evidence="4 5">LSU 92-RS-03</strain>
    </source>
</reference>
<feature type="region of interest" description="Disordered" evidence="2">
    <location>
        <begin position="1"/>
        <end position="20"/>
    </location>
</feature>
<feature type="domain" description="Rab-GAP TBC" evidence="3">
    <location>
        <begin position="390"/>
        <end position="610"/>
    </location>
</feature>
<dbReference type="PANTHER" id="PTHR22957:SF502">
    <property type="entry name" value="SMALL G PROTEIN SIGNALING MODULATOR 2-RELATED"/>
    <property type="match status" value="1"/>
</dbReference>
<dbReference type="Gene3D" id="1.10.472.80">
    <property type="entry name" value="Ypt/Rab-GAP domain of gyp1p, domain 3"/>
    <property type="match status" value="1"/>
</dbReference>
<sequence>MGGGSLDSFQDTSSLSSNQDQTRQQFIHRSIYNPLLHQSSWSTTSVHSVYPDYNPTEFELTPVPLTVPELPPRPDGYGQESDNQVRLIYTKSGFYLREQETIHGFFTVFSKSMDHVNLCIAWIPEYLIEPHDIPQFVELDGLLASDQDFPSIGLNLGQGETTMMTLKNIYSLYICPPQPDKQGSIVITSKAGDVLKPLWYTANDQQDYELDKASWPGYNIIDILQAFHPLQKSRDMEHVYLVQGTEVPLSPSVASTDIESEPVLQSLRETQWTLLERLSRITQYSREALGHPMISPLLPASLRNNITVQNTVVDYPMASHYLSQWSTDHDYSLVDDTEGLLQGMPELAGPTPIHTRTAPLSPQVWVTLFDHEGKLAVPVDHVRQLIFSGGLENDIRIEAWKFLLGIYPWRSTFDEREAIRRSRTEAYFDIKRTWFDHPEIRNTAHFKDEKHRIDKDVHRTDRSQEAFVGDELPNPDPAMSVGTNANLEVMKDMLISYNYYNTDLGYVQGMSDLLAPLFVAMGDEAMAFWAFAQFMDRVQSNFYQDQSGMHHQLQTLRALIQFMDPVLYQRLEATDTSHLFFCFRWLLVWFKREFEWEDVIRLWEVVWTDHLTDQMVLFVALAVLDTHRNNVLNELDQFDDMLRYMNDLSGHIALDPTLERAEVLYYQFERKIRAMQHKQALLKEQLQIRSCLIY</sequence>
<feature type="compositionally biased region" description="Polar residues" evidence="2">
    <location>
        <begin position="7"/>
        <end position="20"/>
    </location>
</feature>
<evidence type="ECO:0000313" key="5">
    <source>
        <dbReference type="Proteomes" id="UP000253551"/>
    </source>
</evidence>
<evidence type="ECO:0000313" key="4">
    <source>
        <dbReference type="EMBL" id="RCI04351.1"/>
    </source>
</evidence>
<evidence type="ECO:0000256" key="1">
    <source>
        <dbReference type="ARBA" id="ARBA00022468"/>
    </source>
</evidence>
<organism evidence="4 5">
    <name type="scientific">Rhizopus stolonifer</name>
    <name type="common">Rhizopus nigricans</name>
    <dbReference type="NCBI Taxonomy" id="4846"/>
    <lineage>
        <taxon>Eukaryota</taxon>
        <taxon>Fungi</taxon>
        <taxon>Fungi incertae sedis</taxon>
        <taxon>Mucoromycota</taxon>
        <taxon>Mucoromycotina</taxon>
        <taxon>Mucoromycetes</taxon>
        <taxon>Mucorales</taxon>
        <taxon>Mucorineae</taxon>
        <taxon>Rhizopodaceae</taxon>
        <taxon>Rhizopus</taxon>
    </lineage>
</organism>
<evidence type="ECO:0000259" key="3">
    <source>
        <dbReference type="PROSITE" id="PS50086"/>
    </source>
</evidence>
<dbReference type="InterPro" id="IPR035969">
    <property type="entry name" value="Rab-GAP_TBC_sf"/>
</dbReference>
<dbReference type="SMART" id="SM00164">
    <property type="entry name" value="TBC"/>
    <property type="match status" value="1"/>
</dbReference>
<dbReference type="Gene3D" id="1.10.8.270">
    <property type="entry name" value="putative rabgap domain of human tbc1 domain family member 14 like domains"/>
    <property type="match status" value="1"/>
</dbReference>
<keyword evidence="1" id="KW-0343">GTPase activation</keyword>
<dbReference type="InterPro" id="IPR000195">
    <property type="entry name" value="Rab-GAP-TBC_dom"/>
</dbReference>
<proteinExistence type="predicted"/>
<accession>A0A367KQA3</accession>
<gene>
    <name evidence="4" type="primary">GYP7_3</name>
    <name evidence="4" type="ORF">CU098_010445</name>
</gene>
<name>A0A367KQA3_RHIST</name>
<dbReference type="PANTHER" id="PTHR22957">
    <property type="entry name" value="TBC1 DOMAIN FAMILY MEMBER GTPASE-ACTIVATING PROTEIN"/>
    <property type="match status" value="1"/>
</dbReference>
<dbReference type="Pfam" id="PF00566">
    <property type="entry name" value="RabGAP-TBC"/>
    <property type="match status" value="1"/>
</dbReference>
<keyword evidence="5" id="KW-1185">Reference proteome</keyword>
<dbReference type="STRING" id="4846.A0A367KQA3"/>
<evidence type="ECO:0000256" key="2">
    <source>
        <dbReference type="SAM" id="MobiDB-lite"/>
    </source>
</evidence>
<dbReference type="AlphaFoldDB" id="A0A367KQA3"/>
<dbReference type="EMBL" id="PJQM01000709">
    <property type="protein sequence ID" value="RCI04351.1"/>
    <property type="molecule type" value="Genomic_DNA"/>
</dbReference>
<dbReference type="SUPFAM" id="SSF47923">
    <property type="entry name" value="Ypt/Rab-GAP domain of gyp1p"/>
    <property type="match status" value="2"/>
</dbReference>
<comment type="caution">
    <text evidence="4">The sequence shown here is derived from an EMBL/GenBank/DDBJ whole genome shotgun (WGS) entry which is preliminary data.</text>
</comment>
<dbReference type="GO" id="GO:0005096">
    <property type="term" value="F:GTPase activator activity"/>
    <property type="evidence" value="ECO:0007669"/>
    <property type="project" value="UniProtKB-KW"/>
</dbReference>
<dbReference type="OrthoDB" id="10264062at2759"/>